<organism evidence="6">
    <name type="scientific">marine sediment metagenome</name>
    <dbReference type="NCBI Taxonomy" id="412755"/>
    <lineage>
        <taxon>unclassified sequences</taxon>
        <taxon>metagenomes</taxon>
        <taxon>ecological metagenomes</taxon>
    </lineage>
</organism>
<evidence type="ECO:0000259" key="5">
    <source>
        <dbReference type="PROSITE" id="PS51379"/>
    </source>
</evidence>
<evidence type="ECO:0000256" key="1">
    <source>
        <dbReference type="ARBA" id="ARBA00022485"/>
    </source>
</evidence>
<gene>
    <name evidence="6" type="ORF">LCGC14_2162070</name>
</gene>
<dbReference type="InterPro" id="IPR017896">
    <property type="entry name" value="4Fe4S_Fe-S-bd"/>
</dbReference>
<evidence type="ECO:0000256" key="4">
    <source>
        <dbReference type="ARBA" id="ARBA00023014"/>
    </source>
</evidence>
<proteinExistence type="predicted"/>
<keyword evidence="1" id="KW-0004">4Fe-4S</keyword>
<comment type="caution">
    <text evidence="6">The sequence shown here is derived from an EMBL/GenBank/DDBJ whole genome shotgun (WGS) entry which is preliminary data.</text>
</comment>
<dbReference type="InterPro" id="IPR054822">
    <property type="entry name" value="DsrO-like"/>
</dbReference>
<dbReference type="AlphaFoldDB" id="A0A0F9DSK9"/>
<dbReference type="Pfam" id="PF13247">
    <property type="entry name" value="Fer4_11"/>
    <property type="match status" value="1"/>
</dbReference>
<dbReference type="InterPro" id="IPR017900">
    <property type="entry name" value="4Fe4S_Fe_S_CS"/>
</dbReference>
<dbReference type="InterPro" id="IPR050954">
    <property type="entry name" value="ET_IronSulfur_Cluster-Binding"/>
</dbReference>
<accession>A0A0F9DSK9</accession>
<evidence type="ECO:0000256" key="2">
    <source>
        <dbReference type="ARBA" id="ARBA00022723"/>
    </source>
</evidence>
<keyword evidence="4" id="KW-0411">Iron-sulfur</keyword>
<dbReference type="Gene3D" id="3.30.70.20">
    <property type="match status" value="2"/>
</dbReference>
<sequence length="247" mass="26794">MDKRQKEDVRGPERPLGRREVLKAGAAGAHGALAGYAGTATALASGGHGGSAIGHAKRYAMVIDLRRCVGCQACSVACKSENNVPLGVWRSWVKQVERGTYPNTQRNFLPRLCNHCDSPACVEACPTKASYQRDDGVVLIHQERCVGCKLCMAACPYDARYLHPVKKITDKCTFCVHRVDEGVVPSCVNTCQGRARIFGDLNDPTSEVAKLVAREPVQTLKIELGTEPRVFYIGADVGAMGHVRKEV</sequence>
<evidence type="ECO:0000313" key="6">
    <source>
        <dbReference type="EMBL" id="KKL64729.1"/>
    </source>
</evidence>
<evidence type="ECO:0000256" key="3">
    <source>
        <dbReference type="ARBA" id="ARBA00023004"/>
    </source>
</evidence>
<protein>
    <recommendedName>
        <fullName evidence="5">4Fe-4S ferredoxin-type domain-containing protein</fullName>
    </recommendedName>
</protein>
<dbReference type="SUPFAM" id="SSF54862">
    <property type="entry name" value="4Fe-4S ferredoxins"/>
    <property type="match status" value="1"/>
</dbReference>
<dbReference type="PANTHER" id="PTHR43177">
    <property type="entry name" value="PROTEIN NRFC"/>
    <property type="match status" value="1"/>
</dbReference>
<dbReference type="PROSITE" id="PS51379">
    <property type="entry name" value="4FE4S_FER_2"/>
    <property type="match status" value="3"/>
</dbReference>
<feature type="domain" description="4Fe-4S ferredoxin-type" evidence="5">
    <location>
        <begin position="59"/>
        <end position="88"/>
    </location>
</feature>
<dbReference type="PROSITE" id="PS00198">
    <property type="entry name" value="4FE4S_FER_1"/>
    <property type="match status" value="1"/>
</dbReference>
<feature type="domain" description="4Fe-4S ferredoxin-type" evidence="5">
    <location>
        <begin position="104"/>
        <end position="135"/>
    </location>
</feature>
<keyword evidence="2" id="KW-0479">Metal-binding</keyword>
<dbReference type="EMBL" id="LAZR01027756">
    <property type="protein sequence ID" value="KKL64729.1"/>
    <property type="molecule type" value="Genomic_DNA"/>
</dbReference>
<dbReference type="CDD" id="cd10551">
    <property type="entry name" value="PsrB"/>
    <property type="match status" value="1"/>
</dbReference>
<dbReference type="GO" id="GO:0051539">
    <property type="term" value="F:4 iron, 4 sulfur cluster binding"/>
    <property type="evidence" value="ECO:0007669"/>
    <property type="project" value="UniProtKB-KW"/>
</dbReference>
<dbReference type="NCBIfam" id="NF045797">
    <property type="entry name" value="DsrO"/>
    <property type="match status" value="1"/>
</dbReference>
<keyword evidence="3" id="KW-0408">Iron</keyword>
<dbReference type="GO" id="GO:0046872">
    <property type="term" value="F:metal ion binding"/>
    <property type="evidence" value="ECO:0007669"/>
    <property type="project" value="UniProtKB-KW"/>
</dbReference>
<feature type="domain" description="4Fe-4S ferredoxin-type" evidence="5">
    <location>
        <begin position="136"/>
        <end position="165"/>
    </location>
</feature>
<name>A0A0F9DSK9_9ZZZZ</name>
<dbReference type="InterPro" id="IPR006311">
    <property type="entry name" value="TAT_signal"/>
</dbReference>
<dbReference type="PANTHER" id="PTHR43177:SF3">
    <property type="entry name" value="PROTEIN NRFC HOMOLOG"/>
    <property type="match status" value="1"/>
</dbReference>
<dbReference type="PROSITE" id="PS51318">
    <property type="entry name" value="TAT"/>
    <property type="match status" value="1"/>
</dbReference>
<reference evidence="6" key="1">
    <citation type="journal article" date="2015" name="Nature">
        <title>Complex archaea that bridge the gap between prokaryotes and eukaryotes.</title>
        <authorList>
            <person name="Spang A."/>
            <person name="Saw J.H."/>
            <person name="Jorgensen S.L."/>
            <person name="Zaremba-Niedzwiedzka K."/>
            <person name="Martijn J."/>
            <person name="Lind A.E."/>
            <person name="van Eijk R."/>
            <person name="Schleper C."/>
            <person name="Guy L."/>
            <person name="Ettema T.J."/>
        </authorList>
    </citation>
    <scope>NUCLEOTIDE SEQUENCE</scope>
</reference>